<evidence type="ECO:0008006" key="3">
    <source>
        <dbReference type="Google" id="ProtNLM"/>
    </source>
</evidence>
<dbReference type="KEGG" id="psym:J1N51_00745"/>
<evidence type="ECO:0000313" key="2">
    <source>
        <dbReference type="Proteomes" id="UP000682739"/>
    </source>
</evidence>
<accession>A0A975DBE5</accession>
<gene>
    <name evidence="1" type="ORF">J1N51_00745</name>
</gene>
<organism evidence="1 2">
    <name type="scientific">Psychrosphaera ytuae</name>
    <dbReference type="NCBI Taxonomy" id="2820710"/>
    <lineage>
        <taxon>Bacteria</taxon>
        <taxon>Pseudomonadati</taxon>
        <taxon>Pseudomonadota</taxon>
        <taxon>Gammaproteobacteria</taxon>
        <taxon>Alteromonadales</taxon>
        <taxon>Pseudoalteromonadaceae</taxon>
        <taxon>Psychrosphaera</taxon>
    </lineage>
</organism>
<dbReference type="PROSITE" id="PS51257">
    <property type="entry name" value="PROKAR_LIPOPROTEIN"/>
    <property type="match status" value="1"/>
</dbReference>
<protein>
    <recommendedName>
        <fullName evidence="3">Lipoprotein</fullName>
    </recommendedName>
</protein>
<dbReference type="EMBL" id="CP072110">
    <property type="protein sequence ID" value="QTH64055.1"/>
    <property type="molecule type" value="Genomic_DNA"/>
</dbReference>
<dbReference type="AlphaFoldDB" id="A0A975DBE5"/>
<evidence type="ECO:0000313" key="1">
    <source>
        <dbReference type="EMBL" id="QTH64055.1"/>
    </source>
</evidence>
<keyword evidence="2" id="KW-1185">Reference proteome</keyword>
<name>A0A975DBE5_9GAMM</name>
<proteinExistence type="predicted"/>
<dbReference type="RefSeq" id="WP_208832110.1">
    <property type="nucleotide sequence ID" value="NZ_CP072110.1"/>
</dbReference>
<reference evidence="1" key="1">
    <citation type="submission" date="2021-03" db="EMBL/GenBank/DDBJ databases">
        <title>Description of Psychrosphaera ytuae sp. nov. isolated from deep sea sediment of South China Sea.</title>
        <authorList>
            <person name="Zhang J."/>
            <person name="Xu X.-D."/>
        </authorList>
    </citation>
    <scope>NUCLEOTIDE SEQUENCE</scope>
    <source>
        <strain evidence="1">MTZ26</strain>
    </source>
</reference>
<dbReference type="Proteomes" id="UP000682739">
    <property type="component" value="Chromosome"/>
</dbReference>
<sequence length="123" mass="13855">MKLFITTLIATTLVGCSTGKLEYINARGETKFACETEYSWQPSVDKYAVEYVLSYCAKQAVKQGHTVVDQRLLALDLSVPEAPKGQIWSFELAKSMHNKDLITDKEYGYLVAYIDLGHNLNDQ</sequence>